<dbReference type="NCBIfam" id="TIGR03942">
    <property type="entry name" value="sulfatase_rSAM"/>
    <property type="match status" value="1"/>
</dbReference>
<evidence type="ECO:0000256" key="1">
    <source>
        <dbReference type="ARBA" id="ARBA00001966"/>
    </source>
</evidence>
<keyword evidence="10" id="KW-1185">Reference proteome</keyword>
<comment type="cofactor">
    <cofactor evidence="1">
        <name>[4Fe-4S] cluster</name>
        <dbReference type="ChEBI" id="CHEBI:49883"/>
    </cofactor>
</comment>
<feature type="domain" description="Radical SAM core" evidence="8">
    <location>
        <begin position="1"/>
        <end position="246"/>
    </location>
</feature>
<proteinExistence type="inferred from homology"/>
<evidence type="ECO:0000256" key="3">
    <source>
        <dbReference type="ARBA" id="ARBA00022691"/>
    </source>
</evidence>
<dbReference type="OrthoDB" id="9782387at2"/>
<dbReference type="SFLD" id="SFLDG01067">
    <property type="entry name" value="SPASM/twitch_domain_containing"/>
    <property type="match status" value="1"/>
</dbReference>
<dbReference type="GO" id="GO:0016491">
    <property type="term" value="F:oxidoreductase activity"/>
    <property type="evidence" value="ECO:0007669"/>
    <property type="project" value="InterPro"/>
</dbReference>
<dbReference type="Proteomes" id="UP000268973">
    <property type="component" value="Unassembled WGS sequence"/>
</dbReference>
<dbReference type="EMBL" id="RXZH01000001">
    <property type="protein sequence ID" value="RTZ18365.1"/>
    <property type="molecule type" value="Genomic_DNA"/>
</dbReference>
<dbReference type="SFLD" id="SFLDG01384">
    <property type="entry name" value="thioether_bond_formation_requi"/>
    <property type="match status" value="1"/>
</dbReference>
<accession>A0A432D3B1</accession>
<dbReference type="SFLD" id="SFLDS00029">
    <property type="entry name" value="Radical_SAM"/>
    <property type="match status" value="1"/>
</dbReference>
<dbReference type="PANTHER" id="PTHR43273">
    <property type="entry name" value="ANAEROBIC SULFATASE-MATURATING ENZYME HOMOLOG ASLB-RELATED"/>
    <property type="match status" value="1"/>
</dbReference>
<dbReference type="Pfam" id="PF13186">
    <property type="entry name" value="SPASM"/>
    <property type="match status" value="1"/>
</dbReference>
<comment type="caution">
    <text evidence="9">The sequence shown here is derived from an EMBL/GenBank/DDBJ whole genome shotgun (WGS) entry which is preliminary data.</text>
</comment>
<dbReference type="Pfam" id="PF04055">
    <property type="entry name" value="Radical_SAM"/>
    <property type="match status" value="1"/>
</dbReference>
<evidence type="ECO:0000259" key="8">
    <source>
        <dbReference type="PROSITE" id="PS51918"/>
    </source>
</evidence>
<dbReference type="InterPro" id="IPR023867">
    <property type="entry name" value="Sulphatase_maturase_rSAM"/>
</dbReference>
<dbReference type="Gene3D" id="3.20.20.70">
    <property type="entry name" value="Aldolase class I"/>
    <property type="match status" value="1"/>
</dbReference>
<evidence type="ECO:0000256" key="4">
    <source>
        <dbReference type="ARBA" id="ARBA00022723"/>
    </source>
</evidence>
<dbReference type="SFLD" id="SFLDG01386">
    <property type="entry name" value="main_SPASM_domain-containing"/>
    <property type="match status" value="1"/>
</dbReference>
<reference evidence="9 10" key="1">
    <citation type="submission" date="2018-12" db="EMBL/GenBank/DDBJ databases">
        <title>Vibrio sp. isolated from China Sea.</title>
        <authorList>
            <person name="Li Y."/>
        </authorList>
    </citation>
    <scope>NUCLEOTIDE SEQUENCE [LARGE SCALE GENOMIC DNA]</scope>
    <source>
        <strain evidence="9 10">BEI207</strain>
    </source>
</reference>
<name>A0A432D3B1_9VIBR</name>
<evidence type="ECO:0000313" key="10">
    <source>
        <dbReference type="Proteomes" id="UP000268973"/>
    </source>
</evidence>
<gene>
    <name evidence="9" type="ORF">EJ063_04375</name>
</gene>
<keyword evidence="3" id="KW-0949">S-adenosyl-L-methionine</keyword>
<dbReference type="SUPFAM" id="SSF102114">
    <property type="entry name" value="Radical SAM enzymes"/>
    <property type="match status" value="1"/>
</dbReference>
<dbReference type="GO" id="GO:0046872">
    <property type="term" value="F:metal ion binding"/>
    <property type="evidence" value="ECO:0007669"/>
    <property type="project" value="UniProtKB-KW"/>
</dbReference>
<dbReference type="NCBIfam" id="TIGR04085">
    <property type="entry name" value="rSAM_more_4Fe4S"/>
    <property type="match status" value="1"/>
</dbReference>
<evidence type="ECO:0000256" key="2">
    <source>
        <dbReference type="ARBA" id="ARBA00022485"/>
    </source>
</evidence>
<evidence type="ECO:0000256" key="5">
    <source>
        <dbReference type="ARBA" id="ARBA00023004"/>
    </source>
</evidence>
<keyword evidence="5" id="KW-0408">Iron</keyword>
<dbReference type="GO" id="GO:0051539">
    <property type="term" value="F:4 iron, 4 sulfur cluster binding"/>
    <property type="evidence" value="ECO:0007669"/>
    <property type="project" value="UniProtKB-KW"/>
</dbReference>
<dbReference type="InterPro" id="IPR004027">
    <property type="entry name" value="SEC_C_motif"/>
</dbReference>
<dbReference type="PROSITE" id="PS51918">
    <property type="entry name" value="RADICAL_SAM"/>
    <property type="match status" value="1"/>
</dbReference>
<evidence type="ECO:0000256" key="7">
    <source>
        <dbReference type="ARBA" id="ARBA00023601"/>
    </source>
</evidence>
<dbReference type="InterPro" id="IPR047207">
    <property type="entry name" value="SPASM_anSME"/>
</dbReference>
<dbReference type="PANTHER" id="PTHR43273:SF3">
    <property type="entry name" value="ANAEROBIC SULFATASE-MATURATING ENZYME HOMOLOG ASLB-RELATED"/>
    <property type="match status" value="1"/>
</dbReference>
<protein>
    <submittedName>
        <fullName evidence="9">Anaerobic sulfatase maturase</fullName>
    </submittedName>
</protein>
<keyword evidence="6" id="KW-0411">Iron-sulfur</keyword>
<dbReference type="InterPro" id="IPR034491">
    <property type="entry name" value="Anaerob_Ser_sulfatase-maturase"/>
</dbReference>
<keyword evidence="4" id="KW-0479">Metal-binding</keyword>
<dbReference type="SFLD" id="SFLDF00285">
    <property type="entry name" value="anaerobic_Ser-type_sulfatase-m"/>
    <property type="match status" value="1"/>
</dbReference>
<evidence type="ECO:0000313" key="9">
    <source>
        <dbReference type="EMBL" id="RTZ18365.1"/>
    </source>
</evidence>
<keyword evidence="2" id="KW-0004">4Fe-4S</keyword>
<dbReference type="CDD" id="cd21120">
    <property type="entry name" value="SPASM_anSME"/>
    <property type="match status" value="1"/>
</dbReference>
<dbReference type="InterPro" id="IPR058240">
    <property type="entry name" value="rSAM_sf"/>
</dbReference>
<dbReference type="Pfam" id="PF02810">
    <property type="entry name" value="SEC-C"/>
    <property type="match status" value="1"/>
</dbReference>
<dbReference type="InterPro" id="IPR023885">
    <property type="entry name" value="4Fe4S-binding_SPASM_dom"/>
</dbReference>
<dbReference type="CDD" id="cd01335">
    <property type="entry name" value="Radical_SAM"/>
    <property type="match status" value="1"/>
</dbReference>
<evidence type="ECO:0000256" key="6">
    <source>
        <dbReference type="ARBA" id="ARBA00023014"/>
    </source>
</evidence>
<comment type="similarity">
    <text evidence="7">Belongs to the radical SAM superfamily. Anaerobic sulfatase-maturating enzyme family.</text>
</comment>
<dbReference type="SFLD" id="SFLDG01072">
    <property type="entry name" value="dehydrogenase_like"/>
    <property type="match status" value="1"/>
</dbReference>
<organism evidence="9 10">
    <name type="scientific">Vibrio aquaticus</name>
    <dbReference type="NCBI Taxonomy" id="2496559"/>
    <lineage>
        <taxon>Bacteria</taxon>
        <taxon>Pseudomonadati</taxon>
        <taxon>Pseudomonadota</taxon>
        <taxon>Gammaproteobacteria</taxon>
        <taxon>Vibrionales</taxon>
        <taxon>Vibrionaceae</taxon>
        <taxon>Vibrio</taxon>
    </lineage>
</organism>
<sequence length="438" mass="50092">MQSQYGCHVMAKPSGSICNIDCEYCFYLEKDKLYPERNAHWKMSDETLVQYIKQQIDAQPGNQVDFAWQGGEPTLLGLDFYRRVVELCEEFKQAKTITHSFQTNGLLIDEEWCHFFKQNNFLIGLSIDGPKEAHDYYRVTRSKKPTHEKVVAAAKLLKSYGIKFNTLTVVNDKNVKQPKQVYQFLKELGSTHLQFIPIVERLDNQPLSDRITLAGPDQDHEVMAPWSVKPKEYGQFLTDIFDQWVEQDVGTIFVQTFDSTLASWLGQPAGVCLFAKECGHSFALEANGDLYQCDHYVYPEYKLGNIHIQDISSMNNSARAIKFGKDKSTNLNSDCKQCRYKFACFGGCPKHRFSHSPNGLPHHNYLCSGYHHYFTHTESAMKIMAFLVNQQRPASEIMTFMRQKNQRSEGDITSKSIGRNSPCSCGSGRKSKKCCHSN</sequence>
<dbReference type="InterPro" id="IPR013785">
    <property type="entry name" value="Aldolase_TIM"/>
</dbReference>
<dbReference type="AlphaFoldDB" id="A0A432D3B1"/>
<dbReference type="InterPro" id="IPR007197">
    <property type="entry name" value="rSAM"/>
</dbReference>
<dbReference type="SUPFAM" id="SSF103642">
    <property type="entry name" value="Sec-C motif"/>
    <property type="match status" value="1"/>
</dbReference>